<dbReference type="AlphaFoldDB" id="J3JD04"/>
<dbReference type="InterPro" id="IPR001173">
    <property type="entry name" value="Glyco_trans_2-like"/>
</dbReference>
<keyword evidence="1" id="KW-0812">Transmembrane</keyword>
<dbReference type="PANTHER" id="PTHR48090:SF7">
    <property type="entry name" value="RFBJ PROTEIN"/>
    <property type="match status" value="1"/>
</dbReference>
<organism evidence="3 4">
    <name type="scientific">Halogranum salarium B-1</name>
    <dbReference type="NCBI Taxonomy" id="1210908"/>
    <lineage>
        <taxon>Archaea</taxon>
        <taxon>Methanobacteriati</taxon>
        <taxon>Methanobacteriota</taxon>
        <taxon>Stenosarchaea group</taxon>
        <taxon>Halobacteria</taxon>
        <taxon>Halobacteriales</taxon>
        <taxon>Haloferacaceae</taxon>
    </lineage>
</organism>
<reference evidence="3 4" key="1">
    <citation type="journal article" date="2012" name="J. Bacteriol.">
        <title>Draft Genome Sequence of the Extremely Halophilic Archaeon Halogranum salarium B-1T.</title>
        <authorList>
            <person name="Kim K.K."/>
            <person name="Lee K.C."/>
            <person name="Lee J.S."/>
        </authorList>
    </citation>
    <scope>NUCLEOTIDE SEQUENCE [LARGE SCALE GENOMIC DNA]</scope>
    <source>
        <strain evidence="3 4">B-1</strain>
    </source>
</reference>
<dbReference type="Proteomes" id="UP000007813">
    <property type="component" value="Unassembled WGS sequence"/>
</dbReference>
<name>J3JD04_9EURY</name>
<evidence type="ECO:0000313" key="3">
    <source>
        <dbReference type="EMBL" id="EJN57066.1"/>
    </source>
</evidence>
<feature type="domain" description="Glycosyltransferase 2-like" evidence="2">
    <location>
        <begin position="143"/>
        <end position="264"/>
    </location>
</feature>
<dbReference type="CDD" id="cd04179">
    <property type="entry name" value="DPM_DPG-synthase_like"/>
    <property type="match status" value="1"/>
</dbReference>
<proteinExistence type="predicted"/>
<dbReference type="eggNOG" id="arCOG00894">
    <property type="taxonomic scope" value="Archaea"/>
</dbReference>
<dbReference type="Gene3D" id="3.90.550.10">
    <property type="entry name" value="Spore Coat Polysaccharide Biosynthesis Protein SpsA, Chain A"/>
    <property type="match status" value="1"/>
</dbReference>
<keyword evidence="1" id="KW-1133">Transmembrane helix</keyword>
<dbReference type="InterPro" id="IPR050256">
    <property type="entry name" value="Glycosyltransferase_2"/>
</dbReference>
<evidence type="ECO:0000313" key="4">
    <source>
        <dbReference type="Proteomes" id="UP000007813"/>
    </source>
</evidence>
<dbReference type="PANTHER" id="PTHR48090">
    <property type="entry name" value="UNDECAPRENYL-PHOSPHATE 4-DEOXY-4-FORMAMIDO-L-ARABINOSE TRANSFERASE-RELATED"/>
    <property type="match status" value="1"/>
</dbReference>
<feature type="transmembrane region" description="Helical" evidence="1">
    <location>
        <begin position="373"/>
        <end position="399"/>
    </location>
</feature>
<gene>
    <name evidence="3" type="ORF">HSB1_44520</name>
</gene>
<evidence type="ECO:0000259" key="2">
    <source>
        <dbReference type="Pfam" id="PF00535"/>
    </source>
</evidence>
<feature type="transmembrane region" description="Helical" evidence="1">
    <location>
        <begin position="405"/>
        <end position="428"/>
    </location>
</feature>
<accession>J3JD04</accession>
<keyword evidence="1" id="KW-0472">Membrane</keyword>
<protein>
    <recommendedName>
        <fullName evidence="2">Glycosyltransferase 2-like domain-containing protein</fullName>
    </recommendedName>
</protein>
<dbReference type="EMBL" id="ALJD01000016">
    <property type="protein sequence ID" value="EJN57066.1"/>
    <property type="molecule type" value="Genomic_DNA"/>
</dbReference>
<dbReference type="PATRIC" id="fig|1210908.3.peg.4158"/>
<evidence type="ECO:0000256" key="1">
    <source>
        <dbReference type="SAM" id="Phobius"/>
    </source>
</evidence>
<dbReference type="SUPFAM" id="SSF53448">
    <property type="entry name" value="Nucleotide-diphospho-sugar transferases"/>
    <property type="match status" value="1"/>
</dbReference>
<comment type="caution">
    <text evidence="3">The sequence shown here is derived from an EMBL/GenBank/DDBJ whole genome shotgun (WGS) entry which is preliminary data.</text>
</comment>
<dbReference type="Pfam" id="PF00535">
    <property type="entry name" value="Glycos_transf_2"/>
    <property type="match status" value="1"/>
</dbReference>
<dbReference type="InterPro" id="IPR029044">
    <property type="entry name" value="Nucleotide-diphossugar_trans"/>
</dbReference>
<sequence length="454" mass="49653">MMSNATRDTNTNGKSQAIGLIATEANLGRLARRIVQANGRGYKSLVTYERGMDLDQLRFVEQLGGSLIHPDGVVEGRNELCRKLESEAERLNYRIVLSGDGPDLFRGDHTLVATEDALASTVDATASVAQDREDEVATTETIVAIPAYNEAQTIGDVVRRAKPFTDEVIVVDDGSSDSTVSVAREAGATVVEHVENRGYGAALRTAFREAYRRNATQLVTLDADGQHDPRDIPKLLNSQKKLDVEVVVGSRFVDDGSCDAPLYRLFGLRVINLLTNLSLGVVRSDSWVTDTQSGFRAYDERAIKTLATDRTIGESMSASTDILYHAHRHGYSIKEAGIDVSYDVDSPSSVNPLVHGLTLVTNILNTVERERPLLTFGLPGLLLVLFGISFTLVATMGYITTVPPLGLTITSITVTMVGIFSCFTALILHSVSGLLEREQYERQDDYHEDTIFPR</sequence>